<evidence type="ECO:0000313" key="2">
    <source>
        <dbReference type="EMBL" id="TXD34116.1"/>
    </source>
</evidence>
<evidence type="ECO:0000256" key="1">
    <source>
        <dbReference type="SAM" id="Phobius"/>
    </source>
</evidence>
<sequence length="422" mass="47188">MAKLVIPAPGEEAPREGELDAGLWGGLALSLTVAVLGWGLWVVPQQGAEVDPLAGLSPAERQAREASEVFERWDVGAVDVGALEETERVRAIEYGPRALTEKICSWHVEASGPDAPEWDALALAVSRRSERAPWTCLVRGYLGERFEGELVRAMDGFWAEVEGGAHQLLVAAVVDAMREERDRPETERFYRWLRGCAARQQGSLPTSCLELTRQLSPAQGSDVLEMIDRQLKGSPEVEVLLEMSAALGRLAEYGQPPAWRVVEAEGLPDYDVDLRLGALFSMCRMMNSPDARVRDDVAQRLATIARVGLRPTDAYVHYRWLKTCRIMFGDRQEYDERAFPYLGVIDAQRQMQPRYAYTELAELGLCEEQEGMPLWLCGARRWTGGRRAMPDVLADDFVVSRYVEWLELDEVEAAVDEASDAF</sequence>
<keyword evidence="1" id="KW-1133">Transmembrane helix</keyword>
<organism evidence="2 3">
    <name type="scientific">Lujinxingia vulgaris</name>
    <dbReference type="NCBI Taxonomy" id="2600176"/>
    <lineage>
        <taxon>Bacteria</taxon>
        <taxon>Deltaproteobacteria</taxon>
        <taxon>Bradymonadales</taxon>
        <taxon>Lujinxingiaceae</taxon>
        <taxon>Lujinxingia</taxon>
    </lineage>
</organism>
<proteinExistence type="predicted"/>
<keyword evidence="1" id="KW-0812">Transmembrane</keyword>
<dbReference type="Proteomes" id="UP000321046">
    <property type="component" value="Unassembled WGS sequence"/>
</dbReference>
<keyword evidence="1" id="KW-0472">Membrane</keyword>
<accession>A0A5C6X7W0</accession>
<dbReference type="OrthoDB" id="5488671at2"/>
<evidence type="ECO:0000313" key="3">
    <source>
        <dbReference type="Proteomes" id="UP000321046"/>
    </source>
</evidence>
<dbReference type="AlphaFoldDB" id="A0A5C6X7W0"/>
<reference evidence="2 3" key="1">
    <citation type="submission" date="2019-08" db="EMBL/GenBank/DDBJ databases">
        <title>Bradymonadales sp. TMQ2.</title>
        <authorList>
            <person name="Liang Q."/>
        </authorList>
    </citation>
    <scope>NUCLEOTIDE SEQUENCE [LARGE SCALE GENOMIC DNA]</scope>
    <source>
        <strain evidence="2 3">TMQ2</strain>
    </source>
</reference>
<gene>
    <name evidence="2" type="ORF">FRC96_14535</name>
</gene>
<protein>
    <submittedName>
        <fullName evidence="2">Uncharacterized protein</fullName>
    </submittedName>
</protein>
<name>A0A5C6X7W0_9DELT</name>
<dbReference type="RefSeq" id="WP_146975425.1">
    <property type="nucleotide sequence ID" value="NZ_VOSL01000057.1"/>
</dbReference>
<feature type="transmembrane region" description="Helical" evidence="1">
    <location>
        <begin position="21"/>
        <end position="43"/>
    </location>
</feature>
<comment type="caution">
    <text evidence="2">The sequence shown here is derived from an EMBL/GenBank/DDBJ whole genome shotgun (WGS) entry which is preliminary data.</text>
</comment>
<dbReference type="EMBL" id="VOSL01000057">
    <property type="protein sequence ID" value="TXD34116.1"/>
    <property type="molecule type" value="Genomic_DNA"/>
</dbReference>